<dbReference type="CDD" id="cd05301">
    <property type="entry name" value="GDH"/>
    <property type="match status" value="1"/>
</dbReference>
<feature type="domain" description="D-isomer specific 2-hydroxyacid dehydrogenase NAD-binding" evidence="6">
    <location>
        <begin position="118"/>
        <end position="293"/>
    </location>
</feature>
<keyword evidence="8" id="KW-1185">Reference proteome</keyword>
<organism evidence="7 8">
    <name type="scientific">Robbsia andropogonis</name>
    <dbReference type="NCBI Taxonomy" id="28092"/>
    <lineage>
        <taxon>Bacteria</taxon>
        <taxon>Pseudomonadati</taxon>
        <taxon>Pseudomonadota</taxon>
        <taxon>Betaproteobacteria</taxon>
        <taxon>Burkholderiales</taxon>
        <taxon>Burkholderiaceae</taxon>
        <taxon>Robbsia</taxon>
    </lineage>
</organism>
<evidence type="ECO:0000313" key="8">
    <source>
        <dbReference type="Proteomes" id="UP000033618"/>
    </source>
</evidence>
<dbReference type="InterPro" id="IPR006140">
    <property type="entry name" value="D-isomer_DH_NAD-bd"/>
</dbReference>
<dbReference type="Pfam" id="PF00389">
    <property type="entry name" value="2-Hacid_dh"/>
    <property type="match status" value="1"/>
</dbReference>
<gene>
    <name evidence="7" type="ORF">WM40_10200</name>
</gene>
<dbReference type="GO" id="GO:0030267">
    <property type="term" value="F:glyoxylate reductase (NADPH) activity"/>
    <property type="evidence" value="ECO:0007669"/>
    <property type="project" value="TreeGrafter"/>
</dbReference>
<dbReference type="InterPro" id="IPR050223">
    <property type="entry name" value="D-isomer_2-hydroxyacid_DH"/>
</dbReference>
<evidence type="ECO:0000256" key="2">
    <source>
        <dbReference type="ARBA" id="ARBA00023002"/>
    </source>
</evidence>
<dbReference type="PROSITE" id="PS00065">
    <property type="entry name" value="D_2_HYDROXYACID_DH_1"/>
    <property type="match status" value="1"/>
</dbReference>
<dbReference type="PATRIC" id="fig|28092.6.peg.2412"/>
<protein>
    <submittedName>
        <fullName evidence="7">Dihydrofolate reductase</fullName>
    </submittedName>
</protein>
<dbReference type="GO" id="GO:0005829">
    <property type="term" value="C:cytosol"/>
    <property type="evidence" value="ECO:0007669"/>
    <property type="project" value="TreeGrafter"/>
</dbReference>
<feature type="domain" description="D-isomer specific 2-hydroxyacid dehydrogenase catalytic" evidence="5">
    <location>
        <begin position="25"/>
        <end position="324"/>
    </location>
</feature>
<dbReference type="Gene3D" id="3.40.50.720">
    <property type="entry name" value="NAD(P)-binding Rossmann-like Domain"/>
    <property type="match status" value="2"/>
</dbReference>
<dbReference type="GO" id="GO:0016618">
    <property type="term" value="F:hydroxypyruvate reductase [NAD(P)H] activity"/>
    <property type="evidence" value="ECO:0007669"/>
    <property type="project" value="TreeGrafter"/>
</dbReference>
<dbReference type="EMBL" id="LAQU01000008">
    <property type="protein sequence ID" value="KKB63683.1"/>
    <property type="molecule type" value="Genomic_DNA"/>
</dbReference>
<dbReference type="Proteomes" id="UP000033618">
    <property type="component" value="Unassembled WGS sequence"/>
</dbReference>
<name>A0A0F5K0R7_9BURK</name>
<dbReference type="PANTHER" id="PTHR10996:SF283">
    <property type="entry name" value="GLYOXYLATE_HYDROXYPYRUVATE REDUCTASE B"/>
    <property type="match status" value="1"/>
</dbReference>
<keyword evidence="3" id="KW-0520">NAD</keyword>
<dbReference type="PANTHER" id="PTHR10996">
    <property type="entry name" value="2-HYDROXYACID DEHYDROGENASE-RELATED"/>
    <property type="match status" value="1"/>
</dbReference>
<dbReference type="SUPFAM" id="SSF51735">
    <property type="entry name" value="NAD(P)-binding Rossmann-fold domains"/>
    <property type="match status" value="1"/>
</dbReference>
<dbReference type="RefSeq" id="WP_024903890.1">
    <property type="nucleotide sequence ID" value="NZ_CADFGU010000011.1"/>
</dbReference>
<dbReference type="InterPro" id="IPR006139">
    <property type="entry name" value="D-isomer_2_OHA_DH_cat_dom"/>
</dbReference>
<evidence type="ECO:0000256" key="3">
    <source>
        <dbReference type="ARBA" id="ARBA00023027"/>
    </source>
</evidence>
<evidence type="ECO:0000256" key="4">
    <source>
        <dbReference type="RuleBase" id="RU003719"/>
    </source>
</evidence>
<proteinExistence type="inferred from homology"/>
<comment type="similarity">
    <text evidence="1 4">Belongs to the D-isomer specific 2-hydroxyacid dehydrogenase family.</text>
</comment>
<accession>A0A0F5K0R7</accession>
<dbReference type="PROSITE" id="PS00671">
    <property type="entry name" value="D_2_HYDROXYACID_DH_3"/>
    <property type="match status" value="1"/>
</dbReference>
<comment type="caution">
    <text evidence="7">The sequence shown here is derived from an EMBL/GenBank/DDBJ whole genome shotgun (WGS) entry which is preliminary data.</text>
</comment>
<dbReference type="InterPro" id="IPR029753">
    <property type="entry name" value="D-isomer_DH_CS"/>
</dbReference>
<dbReference type="OrthoDB" id="9805416at2"/>
<dbReference type="STRING" id="28092.WM40_10200"/>
<dbReference type="InterPro" id="IPR036291">
    <property type="entry name" value="NAD(P)-bd_dom_sf"/>
</dbReference>
<reference evidence="7 8" key="1">
    <citation type="submission" date="2015-03" db="EMBL/GenBank/DDBJ databases">
        <title>Draft Genome Sequence of Burkholderia andropogonis type strain ICMP2807, isolated from Sorghum bicolor.</title>
        <authorList>
            <person name="Lopes-Santos L."/>
            <person name="Castro D.B."/>
            <person name="Ottoboni L.M."/>
            <person name="Park D."/>
            <person name="Weirc B.S."/>
            <person name="Destefano S.A."/>
        </authorList>
    </citation>
    <scope>NUCLEOTIDE SEQUENCE [LARGE SCALE GENOMIC DNA]</scope>
    <source>
        <strain evidence="7 8">ICMP2807</strain>
    </source>
</reference>
<evidence type="ECO:0000259" key="6">
    <source>
        <dbReference type="Pfam" id="PF02826"/>
    </source>
</evidence>
<dbReference type="GO" id="GO:0051287">
    <property type="term" value="F:NAD binding"/>
    <property type="evidence" value="ECO:0007669"/>
    <property type="project" value="InterPro"/>
</dbReference>
<evidence type="ECO:0000313" key="7">
    <source>
        <dbReference type="EMBL" id="KKB63683.1"/>
    </source>
</evidence>
<dbReference type="InterPro" id="IPR029752">
    <property type="entry name" value="D-isomer_DH_CS1"/>
</dbReference>
<keyword evidence="2 4" id="KW-0560">Oxidoreductase</keyword>
<dbReference type="AlphaFoldDB" id="A0A0F5K0R7"/>
<evidence type="ECO:0000256" key="1">
    <source>
        <dbReference type="ARBA" id="ARBA00005854"/>
    </source>
</evidence>
<evidence type="ECO:0000259" key="5">
    <source>
        <dbReference type="Pfam" id="PF00389"/>
    </source>
</evidence>
<sequence length="325" mass="34897">MQTDSSDLPRAYLCRRFPVSIEASLREKYQLSVNNEDSILSPAGIARQAQGVSILFVSATERVDASVIASLSPTLRTIATLSVGLDHIDIVAARVHGVSVLHTPDVLNDACAEIAMLHVLNTCRRGYEGDKMIRDGAWQGCAPTQMLGKGLVGARLGIFGMGRIGRAIARRAQAFDMVIHYHNRSRLPERLEAGAVYHSTLDELATVSDVLVIAAPGTPESRGAINADRIALLPKGSVVVNISRGDLVDDTALIAALTSGHLMAAGLDVFANEPYVDMRYRTLPNVFMTPHIGSATHQTREAMGQMLIDGLDQLAAGKRPTNLVV</sequence>
<dbReference type="FunFam" id="3.40.50.720:FF:000203">
    <property type="entry name" value="D-3-phosphoglycerate dehydrogenase (SerA)"/>
    <property type="match status" value="1"/>
</dbReference>
<dbReference type="Pfam" id="PF02826">
    <property type="entry name" value="2-Hacid_dh_C"/>
    <property type="match status" value="1"/>
</dbReference>
<dbReference type="SUPFAM" id="SSF52283">
    <property type="entry name" value="Formate/glycerate dehydrogenase catalytic domain-like"/>
    <property type="match status" value="1"/>
</dbReference>